<evidence type="ECO:0008006" key="3">
    <source>
        <dbReference type="Google" id="ProtNLM"/>
    </source>
</evidence>
<evidence type="ECO:0000313" key="2">
    <source>
        <dbReference type="Proteomes" id="UP001501442"/>
    </source>
</evidence>
<dbReference type="SUPFAM" id="SSF82171">
    <property type="entry name" value="DPP6 N-terminal domain-like"/>
    <property type="match status" value="1"/>
</dbReference>
<protein>
    <recommendedName>
        <fullName evidence="3">Anaphase-promoting complex subunit 4 WD40 domain-containing protein</fullName>
    </recommendedName>
</protein>
<gene>
    <name evidence="1" type="ORF">GCM10023196_068860</name>
</gene>
<dbReference type="InterPro" id="IPR001680">
    <property type="entry name" value="WD40_rpt"/>
</dbReference>
<dbReference type="SUPFAM" id="SSF50993">
    <property type="entry name" value="Peptidase/esterase 'gauge' domain"/>
    <property type="match status" value="1"/>
</dbReference>
<keyword evidence="2" id="KW-1185">Reference proteome</keyword>
<evidence type="ECO:0000313" key="1">
    <source>
        <dbReference type="EMBL" id="GAA4633013.1"/>
    </source>
</evidence>
<organism evidence="1 2">
    <name type="scientific">Actinoallomurus vinaceus</name>
    <dbReference type="NCBI Taxonomy" id="1080074"/>
    <lineage>
        <taxon>Bacteria</taxon>
        <taxon>Bacillati</taxon>
        <taxon>Actinomycetota</taxon>
        <taxon>Actinomycetes</taxon>
        <taxon>Streptosporangiales</taxon>
        <taxon>Thermomonosporaceae</taxon>
        <taxon>Actinoallomurus</taxon>
    </lineage>
</organism>
<dbReference type="EMBL" id="BAABHK010000011">
    <property type="protein sequence ID" value="GAA4633013.1"/>
    <property type="molecule type" value="Genomic_DNA"/>
</dbReference>
<dbReference type="Proteomes" id="UP001501442">
    <property type="component" value="Unassembled WGS sequence"/>
</dbReference>
<dbReference type="Pfam" id="PF00400">
    <property type="entry name" value="WD40"/>
    <property type="match status" value="2"/>
</dbReference>
<name>A0ABP8UIT6_9ACTN</name>
<dbReference type="InterPro" id="IPR015943">
    <property type="entry name" value="WD40/YVTN_repeat-like_dom_sf"/>
</dbReference>
<accession>A0ABP8UIT6</accession>
<proteinExistence type="predicted"/>
<sequence length="464" mass="52152">MSTDMYGVRVLSVDAERLQATFEVFVVYYDTGSRTYLPAPDDVGFFFHLLWEAASGHRGSDRYGPLSELVDLDTVLDFGWVDANARRFVSRAERVATRNHPPTAAQWERLHDFYYERAGGWKDEDLLVQFEYDVQVTDRRWLEPLRAGDAWGTAFFRLNADTWTAEDAPHIPDLAEPAVTVQPFATATGDLKYDHLTQLEFSDDGKYLAACSDKGRVWVYDTAGWTEVVHTSAGADWLVPMTMWVPGEHILTVKTYSRIDDPEDLPQWAFDVDTRTEVEAPFQHGHIRSRDGAYRISPNDAGEGGYDLHATEFSPNRRISHAGRWDPIQCKDFAPDGSRLFLGAQENLYVVDPATGEVVDEVMKASERLFRIASNPDGAYLAVGSASRKLSYQDFSDGRPHELCVWRMADKKIIKGRQLTTYVNDLAWSPDGRWLAAAVEPVDEGSFSRGRTGLVVFGMGPADG</sequence>
<dbReference type="RefSeq" id="WP_345436002.1">
    <property type="nucleotide sequence ID" value="NZ_BAABHK010000011.1"/>
</dbReference>
<dbReference type="PANTHER" id="PTHR19879:SF9">
    <property type="entry name" value="TRANSCRIPTION INITIATION FACTOR TFIID SUBUNIT 5"/>
    <property type="match status" value="1"/>
</dbReference>
<dbReference type="Gene3D" id="2.130.10.10">
    <property type="entry name" value="YVTN repeat-like/Quinoprotein amine dehydrogenase"/>
    <property type="match status" value="2"/>
</dbReference>
<comment type="caution">
    <text evidence="1">The sequence shown here is derived from an EMBL/GenBank/DDBJ whole genome shotgun (WGS) entry which is preliminary data.</text>
</comment>
<dbReference type="PANTHER" id="PTHR19879">
    <property type="entry name" value="TRANSCRIPTION INITIATION FACTOR TFIID"/>
    <property type="match status" value="1"/>
</dbReference>
<reference evidence="2" key="1">
    <citation type="journal article" date="2019" name="Int. J. Syst. Evol. Microbiol.">
        <title>The Global Catalogue of Microorganisms (GCM) 10K type strain sequencing project: providing services to taxonomists for standard genome sequencing and annotation.</title>
        <authorList>
            <consortium name="The Broad Institute Genomics Platform"/>
            <consortium name="The Broad Institute Genome Sequencing Center for Infectious Disease"/>
            <person name="Wu L."/>
            <person name="Ma J."/>
        </authorList>
    </citation>
    <scope>NUCLEOTIDE SEQUENCE [LARGE SCALE GENOMIC DNA]</scope>
    <source>
        <strain evidence="2">JCM 17939</strain>
    </source>
</reference>